<dbReference type="Gramene" id="KRH07005">
    <property type="protein sequence ID" value="KRH07005"/>
    <property type="gene ID" value="GLYMA_16G061100"/>
</dbReference>
<dbReference type="EnsemblPlants" id="KRH07005">
    <property type="protein sequence ID" value="KRH07005"/>
    <property type="gene ID" value="GLYMA_16G061100"/>
</dbReference>
<keyword evidence="6" id="KW-1185">Reference proteome</keyword>
<dbReference type="STRING" id="3847.K7MFF7"/>
<feature type="region of interest" description="Disordered" evidence="3">
    <location>
        <begin position="64"/>
        <end position="86"/>
    </location>
</feature>
<dbReference type="EMBL" id="CM000849">
    <property type="protein sequence ID" value="KRH07005.1"/>
    <property type="molecule type" value="Genomic_DNA"/>
</dbReference>
<protein>
    <submittedName>
        <fullName evidence="4 5">Uncharacterized protein</fullName>
    </submittedName>
</protein>
<reference evidence="4" key="3">
    <citation type="submission" date="2018-07" db="EMBL/GenBank/DDBJ databases">
        <title>WGS assembly of Glycine max.</title>
        <authorList>
            <person name="Schmutz J."/>
            <person name="Cannon S."/>
            <person name="Schlueter J."/>
            <person name="Ma J."/>
            <person name="Mitros T."/>
            <person name="Nelson W."/>
            <person name="Hyten D."/>
            <person name="Song Q."/>
            <person name="Thelen J."/>
            <person name="Cheng J."/>
            <person name="Xu D."/>
            <person name="Hellsten U."/>
            <person name="May G."/>
            <person name="Yu Y."/>
            <person name="Sakurai T."/>
            <person name="Umezawa T."/>
            <person name="Bhattacharyya M."/>
            <person name="Sandhu D."/>
            <person name="Valliyodan B."/>
            <person name="Lindquist E."/>
            <person name="Peto M."/>
            <person name="Grant D."/>
            <person name="Shu S."/>
            <person name="Goodstein D."/>
            <person name="Barry K."/>
            <person name="Futrell-Griggs M."/>
            <person name="Abernathy B."/>
            <person name="Du J."/>
            <person name="Tian Z."/>
            <person name="Zhu L."/>
            <person name="Gill N."/>
            <person name="Joshi T."/>
            <person name="Libault M."/>
            <person name="Sethuraman A."/>
            <person name="Zhang X."/>
            <person name="Shinozaki K."/>
            <person name="Nguyen H."/>
            <person name="Wing R."/>
            <person name="Cregan P."/>
            <person name="Specht J."/>
            <person name="Grimwood J."/>
            <person name="Rokhsar D."/>
            <person name="Stacey G."/>
            <person name="Shoemaker R."/>
            <person name="Jackson S."/>
        </authorList>
    </citation>
    <scope>NUCLEOTIDE SEQUENCE</scope>
    <source>
        <tissue evidence="4">Callus</tissue>
    </source>
</reference>
<dbReference type="GO" id="GO:0097027">
    <property type="term" value="F:ubiquitin-protein transferase activator activity"/>
    <property type="evidence" value="ECO:0007669"/>
    <property type="project" value="InterPro"/>
</dbReference>
<dbReference type="AlphaFoldDB" id="K7MFF7"/>
<dbReference type="eggNOG" id="KOG0305">
    <property type="taxonomic scope" value="Eukaryota"/>
</dbReference>
<evidence type="ECO:0000313" key="4">
    <source>
        <dbReference type="EMBL" id="KRH07005.1"/>
    </source>
</evidence>
<dbReference type="InParanoid" id="K7MFF7"/>
<dbReference type="InterPro" id="IPR033010">
    <property type="entry name" value="Cdc20/Fizzy"/>
</dbReference>
<dbReference type="PANTHER" id="PTHR19918:SF39">
    <property type="entry name" value="TRANSDUCIN FAMILY PROTEIN_WD-40 REPEAT PROTEIN"/>
    <property type="match status" value="1"/>
</dbReference>
<keyword evidence="1" id="KW-0853">WD repeat</keyword>
<feature type="compositionally biased region" description="Basic and acidic residues" evidence="3">
    <location>
        <begin position="11"/>
        <end position="22"/>
    </location>
</feature>
<reference evidence="4 5" key="1">
    <citation type="journal article" date="2010" name="Nature">
        <title>Genome sequence of the palaeopolyploid soybean.</title>
        <authorList>
            <person name="Schmutz J."/>
            <person name="Cannon S.B."/>
            <person name="Schlueter J."/>
            <person name="Ma J."/>
            <person name="Mitros T."/>
            <person name="Nelson W."/>
            <person name="Hyten D.L."/>
            <person name="Song Q."/>
            <person name="Thelen J.J."/>
            <person name="Cheng J."/>
            <person name="Xu D."/>
            <person name="Hellsten U."/>
            <person name="May G.D."/>
            <person name="Yu Y."/>
            <person name="Sakurai T."/>
            <person name="Umezawa T."/>
            <person name="Bhattacharyya M.K."/>
            <person name="Sandhu D."/>
            <person name="Valliyodan B."/>
            <person name="Lindquist E."/>
            <person name="Peto M."/>
            <person name="Grant D."/>
            <person name="Shu S."/>
            <person name="Goodstein D."/>
            <person name="Barry K."/>
            <person name="Futrell-Griggs M."/>
            <person name="Abernathy B."/>
            <person name="Du J."/>
            <person name="Tian Z."/>
            <person name="Zhu L."/>
            <person name="Gill N."/>
            <person name="Joshi T."/>
            <person name="Libault M."/>
            <person name="Sethuraman A."/>
            <person name="Zhang X.-C."/>
            <person name="Shinozaki K."/>
            <person name="Nguyen H.T."/>
            <person name="Wing R.A."/>
            <person name="Cregan P."/>
            <person name="Specht J."/>
            <person name="Grimwood J."/>
            <person name="Rokhsar D."/>
            <person name="Stacey G."/>
            <person name="Shoemaker R.C."/>
            <person name="Jackson S.A."/>
        </authorList>
    </citation>
    <scope>NUCLEOTIDE SEQUENCE [LARGE SCALE GENOMIC DNA]</scope>
    <source>
        <strain evidence="5">cv. Williams 82</strain>
        <tissue evidence="4">Callus</tissue>
    </source>
</reference>
<reference evidence="5" key="2">
    <citation type="submission" date="2018-02" db="UniProtKB">
        <authorList>
            <consortium name="EnsemblPlants"/>
        </authorList>
    </citation>
    <scope>IDENTIFICATION</scope>
    <source>
        <strain evidence="5">Williams 82</strain>
    </source>
</reference>
<evidence type="ECO:0000313" key="5">
    <source>
        <dbReference type="EnsemblPlants" id="KRH07005"/>
    </source>
</evidence>
<dbReference type="Proteomes" id="UP000008827">
    <property type="component" value="Chromosome 16"/>
</dbReference>
<keyword evidence="2" id="KW-0677">Repeat</keyword>
<evidence type="ECO:0000256" key="1">
    <source>
        <dbReference type="ARBA" id="ARBA00022574"/>
    </source>
</evidence>
<dbReference type="Gene3D" id="2.130.10.10">
    <property type="entry name" value="YVTN repeat-like/Quinoprotein amine dehydrogenase"/>
    <property type="match status" value="1"/>
</dbReference>
<dbReference type="PaxDb" id="3847-GLYMA16G06481.1"/>
<proteinExistence type="predicted"/>
<dbReference type="PANTHER" id="PTHR19918">
    <property type="entry name" value="CELL DIVISION CYCLE 20 CDC20 FIZZY -RELATED"/>
    <property type="match status" value="1"/>
</dbReference>
<evidence type="ECO:0000256" key="3">
    <source>
        <dbReference type="SAM" id="MobiDB-lite"/>
    </source>
</evidence>
<name>K7MFF7_SOYBN</name>
<accession>K7MFF7</accession>
<dbReference type="SMR" id="K7MFF7"/>
<evidence type="ECO:0000256" key="2">
    <source>
        <dbReference type="ARBA" id="ARBA00022737"/>
    </source>
</evidence>
<feature type="region of interest" description="Disordered" evidence="3">
    <location>
        <begin position="1"/>
        <end position="26"/>
    </location>
</feature>
<sequence length="124" mass="14216">MDFGTLHAHRREQEGKNRERENPLVMSPSREAYQKHLAEAFNMNRTQIFAFKNKAPTRRVQLVPNSILSRPPPKPNSSKPNRYIPQSSERILDAPDILDEFYLNLLDWGSSNVLSISLANTVCP</sequence>
<organism evidence="4">
    <name type="scientific">Glycine max</name>
    <name type="common">Soybean</name>
    <name type="synonym">Glycine hispida</name>
    <dbReference type="NCBI Taxonomy" id="3847"/>
    <lineage>
        <taxon>Eukaryota</taxon>
        <taxon>Viridiplantae</taxon>
        <taxon>Streptophyta</taxon>
        <taxon>Embryophyta</taxon>
        <taxon>Tracheophyta</taxon>
        <taxon>Spermatophyta</taxon>
        <taxon>Magnoliopsida</taxon>
        <taxon>eudicotyledons</taxon>
        <taxon>Gunneridae</taxon>
        <taxon>Pentapetalae</taxon>
        <taxon>rosids</taxon>
        <taxon>fabids</taxon>
        <taxon>Fabales</taxon>
        <taxon>Fabaceae</taxon>
        <taxon>Papilionoideae</taxon>
        <taxon>50 kb inversion clade</taxon>
        <taxon>NPAAA clade</taxon>
        <taxon>indigoferoid/millettioid clade</taxon>
        <taxon>Phaseoleae</taxon>
        <taxon>Glycine</taxon>
        <taxon>Glycine subgen. Soja</taxon>
    </lineage>
</organism>
<dbReference type="InterPro" id="IPR015943">
    <property type="entry name" value="WD40/YVTN_repeat-like_dom_sf"/>
</dbReference>
<dbReference type="OMA" id="HAHRREQ"/>
<dbReference type="OrthoDB" id="1434765at2759"/>
<gene>
    <name evidence="4" type="ORF">GLYMA_16G061100</name>
</gene>
<dbReference type="HOGENOM" id="CLU_2008046_0_0_1"/>
<dbReference type="GO" id="GO:0010997">
    <property type="term" value="F:anaphase-promoting complex binding"/>
    <property type="evidence" value="ECO:0007669"/>
    <property type="project" value="InterPro"/>
</dbReference>
<evidence type="ECO:0000313" key="6">
    <source>
        <dbReference type="Proteomes" id="UP000008827"/>
    </source>
</evidence>